<accession>A0A956RSI3</accession>
<dbReference type="InterPro" id="IPR025965">
    <property type="entry name" value="FlgD/Vpr_Ig-like"/>
</dbReference>
<reference evidence="2" key="2">
    <citation type="journal article" date="2021" name="Microbiome">
        <title>Successional dynamics and alternative stable states in a saline activated sludge microbial community over 9 years.</title>
        <authorList>
            <person name="Wang Y."/>
            <person name="Ye J."/>
            <person name="Ju F."/>
            <person name="Liu L."/>
            <person name="Boyd J.A."/>
            <person name="Deng Y."/>
            <person name="Parks D.H."/>
            <person name="Jiang X."/>
            <person name="Yin X."/>
            <person name="Woodcroft B.J."/>
            <person name="Tyson G.W."/>
            <person name="Hugenholtz P."/>
            <person name="Polz M.F."/>
            <person name="Zhang T."/>
        </authorList>
    </citation>
    <scope>NUCLEOTIDE SEQUENCE</scope>
    <source>
        <strain evidence="2">HKST-UBA01</strain>
    </source>
</reference>
<feature type="domain" description="FlgD/Vpr Ig-like" evidence="1">
    <location>
        <begin position="72"/>
        <end position="129"/>
    </location>
</feature>
<dbReference type="NCBIfam" id="TIGR04183">
    <property type="entry name" value="Por_Secre_tail"/>
    <property type="match status" value="1"/>
</dbReference>
<dbReference type="EMBL" id="JAGQHR010000828">
    <property type="protein sequence ID" value="MCA9729749.1"/>
    <property type="molecule type" value="Genomic_DNA"/>
</dbReference>
<reference evidence="2" key="1">
    <citation type="submission" date="2020-04" db="EMBL/GenBank/DDBJ databases">
        <authorList>
            <person name="Zhang T."/>
        </authorList>
    </citation>
    <scope>NUCLEOTIDE SEQUENCE</scope>
    <source>
        <strain evidence="2">HKST-UBA01</strain>
    </source>
</reference>
<dbReference type="InterPro" id="IPR026444">
    <property type="entry name" value="Secre_tail"/>
</dbReference>
<feature type="non-terminal residue" evidence="2">
    <location>
        <position position="1"/>
    </location>
</feature>
<evidence type="ECO:0000259" key="1">
    <source>
        <dbReference type="Pfam" id="PF13860"/>
    </source>
</evidence>
<dbReference type="AlphaFoldDB" id="A0A956RSI3"/>
<comment type="caution">
    <text evidence="2">The sequence shown here is derived from an EMBL/GenBank/DDBJ whole genome shotgun (WGS) entry which is preliminary data.</text>
</comment>
<protein>
    <submittedName>
        <fullName evidence="2">T9SS type A sorting domain-containing protein</fullName>
    </submittedName>
</protein>
<proteinExistence type="predicted"/>
<dbReference type="Gene3D" id="2.60.40.4070">
    <property type="match status" value="1"/>
</dbReference>
<name>A0A956RSI3_UNCEI</name>
<evidence type="ECO:0000313" key="2">
    <source>
        <dbReference type="EMBL" id="MCA9729749.1"/>
    </source>
</evidence>
<sequence>PLVQGGIPIPPPEVGPLIDFLTNGLTDPRARDEQFPFDRPGLRSESPVEVPEIEEALVLHTAYPNPFRDETSLTLDLPAGEVALSVYTASGQLIQRMRSSTSGGATVVSWNGRDAHGSAVRPGVYFLRAVTPAGVITTQVTRIR</sequence>
<evidence type="ECO:0000313" key="3">
    <source>
        <dbReference type="Proteomes" id="UP000697710"/>
    </source>
</evidence>
<gene>
    <name evidence="2" type="ORF">KC729_18850</name>
</gene>
<dbReference type="Proteomes" id="UP000697710">
    <property type="component" value="Unassembled WGS sequence"/>
</dbReference>
<organism evidence="2 3">
    <name type="scientific">Eiseniibacteriota bacterium</name>
    <dbReference type="NCBI Taxonomy" id="2212470"/>
    <lineage>
        <taxon>Bacteria</taxon>
        <taxon>Candidatus Eiseniibacteriota</taxon>
    </lineage>
</organism>
<dbReference type="Pfam" id="PF13860">
    <property type="entry name" value="FlgD_ig"/>
    <property type="match status" value="1"/>
</dbReference>